<comment type="caution">
    <text evidence="5">The sequence shown here is derived from an EMBL/GenBank/DDBJ whole genome shotgun (WGS) entry which is preliminary data.</text>
</comment>
<evidence type="ECO:0000313" key="6">
    <source>
        <dbReference type="Proteomes" id="UP000219182"/>
    </source>
</evidence>
<reference evidence="5 6" key="1">
    <citation type="submission" date="2017-09" db="EMBL/GenBank/DDBJ databases">
        <title>Mesorhizobum sanjuanii sp. nov. isolated from nodules of Lotus tenuis in saline-alkaline lowlands of Flooding Pampa.</title>
        <authorList>
            <person name="Sannazzaro A.I."/>
            <person name="Torres Tejerizo G.A."/>
            <person name="Fontana F."/>
            <person name="Cumpa Velazquez L.M."/>
            <person name="Hansen L."/>
            <person name="Pistorio M."/>
            <person name="Estrella M.J."/>
        </authorList>
    </citation>
    <scope>NUCLEOTIDE SEQUENCE [LARGE SCALE GENOMIC DNA]</scope>
    <source>
        <strain evidence="5 6">BSA136</strain>
    </source>
</reference>
<dbReference type="Proteomes" id="UP000219182">
    <property type="component" value="Unassembled WGS sequence"/>
</dbReference>
<sequence>MTRKAGDNANSSLVTSAISRRAALAGMAGLGAGAFLLRLSSLPAQAAAGGELQVMAWEGYDLTNELADWRKTNGVTVEATSIANQDDVQAKFVAGNPPPIDLAEYNQAYADLYIREMKIVTPIDVSKVPNYNADNLFSQFYDQPTWFAEGQHWGSPYIWGFNTILFNADKLAKPASYADLLDPSLKGKIAIMDDTVSSWPVAARVAGLGEKYPLLTKDELGKAFAEFSKYRDQARVIALNQGELVNLMVSGEVVAALCADPSIITQTDQQNMKIEMAMPKEGPVLWVDAWFIPISADNVEAAHAFINQSLDPAVQAKVAMAVVQAPVSKKAVALLDEKSRNRIDYNAIDSIFAAGLPGIPPRASDTHATYDDWIAAWQEFKAGM</sequence>
<dbReference type="PRINTS" id="PR00909">
    <property type="entry name" value="SPERMDNBNDNG"/>
</dbReference>
<evidence type="ECO:0000256" key="3">
    <source>
        <dbReference type="ARBA" id="ARBA00022729"/>
    </source>
</evidence>
<keyword evidence="4" id="KW-0574">Periplasm</keyword>
<dbReference type="GO" id="GO:0015846">
    <property type="term" value="P:polyamine transport"/>
    <property type="evidence" value="ECO:0007669"/>
    <property type="project" value="InterPro"/>
</dbReference>
<evidence type="ECO:0000256" key="1">
    <source>
        <dbReference type="ARBA" id="ARBA00004418"/>
    </source>
</evidence>
<keyword evidence="3" id="KW-0732">Signal</keyword>
<proteinExistence type="predicted"/>
<evidence type="ECO:0000256" key="2">
    <source>
        <dbReference type="ARBA" id="ARBA00022448"/>
    </source>
</evidence>
<dbReference type="Gene3D" id="3.40.190.10">
    <property type="entry name" value="Periplasmic binding protein-like II"/>
    <property type="match status" value="2"/>
</dbReference>
<protein>
    <recommendedName>
        <fullName evidence="7">ABC transporter substrate-binding protein</fullName>
    </recommendedName>
</protein>
<dbReference type="GO" id="GO:0019808">
    <property type="term" value="F:polyamine binding"/>
    <property type="evidence" value="ECO:0007669"/>
    <property type="project" value="InterPro"/>
</dbReference>
<dbReference type="AlphaFoldDB" id="A0A2A6FH42"/>
<evidence type="ECO:0000313" key="5">
    <source>
        <dbReference type="EMBL" id="PDQ21280.1"/>
    </source>
</evidence>
<dbReference type="PROSITE" id="PS51318">
    <property type="entry name" value="TAT"/>
    <property type="match status" value="1"/>
</dbReference>
<comment type="subcellular location">
    <subcellularLocation>
        <location evidence="1">Periplasm</location>
    </subcellularLocation>
</comment>
<dbReference type="PANTHER" id="PTHR30222">
    <property type="entry name" value="SPERMIDINE/PUTRESCINE-BINDING PERIPLASMIC PROTEIN"/>
    <property type="match status" value="1"/>
</dbReference>
<name>A0A2A6FH42_9HYPH</name>
<dbReference type="InterPro" id="IPR006059">
    <property type="entry name" value="SBP"/>
</dbReference>
<dbReference type="SUPFAM" id="SSF53850">
    <property type="entry name" value="Periplasmic binding protein-like II"/>
    <property type="match status" value="1"/>
</dbReference>
<gene>
    <name evidence="5" type="ORF">CN311_09815</name>
</gene>
<evidence type="ECO:0000256" key="4">
    <source>
        <dbReference type="ARBA" id="ARBA00022764"/>
    </source>
</evidence>
<evidence type="ECO:0008006" key="7">
    <source>
        <dbReference type="Google" id="ProtNLM"/>
    </source>
</evidence>
<dbReference type="Pfam" id="PF13416">
    <property type="entry name" value="SBP_bac_8"/>
    <property type="match status" value="1"/>
</dbReference>
<keyword evidence="6" id="KW-1185">Reference proteome</keyword>
<dbReference type="RefSeq" id="WP_097573194.1">
    <property type="nucleotide sequence ID" value="NZ_NWQG01000049.1"/>
</dbReference>
<dbReference type="InterPro" id="IPR001188">
    <property type="entry name" value="Sperm_putr-bd"/>
</dbReference>
<accession>A0A2A6FH42</accession>
<dbReference type="InterPro" id="IPR006311">
    <property type="entry name" value="TAT_signal"/>
</dbReference>
<organism evidence="5 6">
    <name type="scientific">Mesorhizobium sanjuanii</name>
    <dbReference type="NCBI Taxonomy" id="2037900"/>
    <lineage>
        <taxon>Bacteria</taxon>
        <taxon>Pseudomonadati</taxon>
        <taxon>Pseudomonadota</taxon>
        <taxon>Alphaproteobacteria</taxon>
        <taxon>Hyphomicrobiales</taxon>
        <taxon>Phyllobacteriaceae</taxon>
        <taxon>Mesorhizobium</taxon>
    </lineage>
</organism>
<dbReference type="PANTHER" id="PTHR30222:SF17">
    <property type="entry name" value="SPERMIDINE_PUTRESCINE-BINDING PERIPLASMIC PROTEIN"/>
    <property type="match status" value="1"/>
</dbReference>
<dbReference type="GO" id="GO:0042597">
    <property type="term" value="C:periplasmic space"/>
    <property type="evidence" value="ECO:0007669"/>
    <property type="project" value="UniProtKB-SubCell"/>
</dbReference>
<keyword evidence="2" id="KW-0813">Transport</keyword>
<dbReference type="EMBL" id="NWQG01000049">
    <property type="protein sequence ID" value="PDQ21280.1"/>
    <property type="molecule type" value="Genomic_DNA"/>
</dbReference>